<organism evidence="1 2">
    <name type="scientific">Pseudarthrobacter psychrotolerans</name>
    <dbReference type="NCBI Taxonomy" id="2697569"/>
    <lineage>
        <taxon>Bacteria</taxon>
        <taxon>Bacillati</taxon>
        <taxon>Actinomycetota</taxon>
        <taxon>Actinomycetes</taxon>
        <taxon>Micrococcales</taxon>
        <taxon>Micrococcaceae</taxon>
        <taxon>Pseudarthrobacter</taxon>
    </lineage>
</organism>
<name>A0A6P1NJC7_9MICC</name>
<dbReference type="PANTHER" id="PTHR35368">
    <property type="entry name" value="HYDROPEROXIDE REDUCTASE"/>
    <property type="match status" value="1"/>
</dbReference>
<dbReference type="Proteomes" id="UP000464186">
    <property type="component" value="Chromosome"/>
</dbReference>
<evidence type="ECO:0000313" key="2">
    <source>
        <dbReference type="Proteomes" id="UP000464186"/>
    </source>
</evidence>
<dbReference type="EMBL" id="CP047898">
    <property type="protein sequence ID" value="QHK18574.1"/>
    <property type="molecule type" value="Genomic_DNA"/>
</dbReference>
<keyword evidence="2" id="KW-1185">Reference proteome</keyword>
<protein>
    <submittedName>
        <fullName evidence="1">OsmC family peroxiredoxin</fullName>
    </submittedName>
</protein>
<dbReference type="SUPFAM" id="SSF82784">
    <property type="entry name" value="OsmC-like"/>
    <property type="match status" value="1"/>
</dbReference>
<dbReference type="InterPro" id="IPR003718">
    <property type="entry name" value="OsmC/Ohr_fam"/>
</dbReference>
<dbReference type="PANTHER" id="PTHR35368:SF1">
    <property type="entry name" value="HYDROPEROXIDE REDUCTASE"/>
    <property type="match status" value="1"/>
</dbReference>
<gene>
    <name evidence="1" type="ORF">GU243_00910</name>
</gene>
<dbReference type="Pfam" id="PF02566">
    <property type="entry name" value="OsmC"/>
    <property type="match status" value="1"/>
</dbReference>
<dbReference type="InterPro" id="IPR015946">
    <property type="entry name" value="KH_dom-like_a/b"/>
</dbReference>
<dbReference type="InterPro" id="IPR036102">
    <property type="entry name" value="OsmC/Ohrsf"/>
</dbReference>
<dbReference type="InterPro" id="IPR052924">
    <property type="entry name" value="OsmC/Ohr_hydroprdx_reductase"/>
</dbReference>
<evidence type="ECO:0000313" key="1">
    <source>
        <dbReference type="EMBL" id="QHK18574.1"/>
    </source>
</evidence>
<dbReference type="AlphaFoldDB" id="A0A6P1NJC7"/>
<dbReference type="KEGG" id="psey:GU243_00910"/>
<sequence>MLNNVDIKALAGAKEAITATPSAGIASYGVRLDWISGVRAEVTALPMNVGGEEIQRDFTWVVDEPPQLLGQSQGPTPQEYLMSGVGACIMVGFMVNATMRNIEVRFLNVTMKGSLDLAGFMNLREDAKVEMNGLVYEIEVDADASEMDLDEIRQAAVDFSPNAMTVARQVSVTGTVKQLQKQ</sequence>
<dbReference type="Gene3D" id="3.30.300.20">
    <property type="match status" value="1"/>
</dbReference>
<accession>A0A6P1NJC7</accession>
<proteinExistence type="predicted"/>
<reference evidence="1 2" key="1">
    <citation type="submission" date="2020-01" db="EMBL/GenBank/DDBJ databases">
        <title>Pseudarthrobacter psychrotolerans sp. nov., isolated from antarctic soil.</title>
        <authorList>
            <person name="Shin Y."/>
            <person name="Park W."/>
        </authorList>
    </citation>
    <scope>NUCLEOTIDE SEQUENCE [LARGE SCALE GENOMIC DNA]</scope>
    <source>
        <strain evidence="1 2">YJ56</strain>
    </source>
</reference>